<keyword evidence="2" id="KW-1185">Reference proteome</keyword>
<evidence type="ECO:0000313" key="2">
    <source>
        <dbReference type="Proteomes" id="UP000637628"/>
    </source>
</evidence>
<organism evidence="1 2">
    <name type="scientific">Paractinoplanes durhamensis</name>
    <dbReference type="NCBI Taxonomy" id="113563"/>
    <lineage>
        <taxon>Bacteria</taxon>
        <taxon>Bacillati</taxon>
        <taxon>Actinomycetota</taxon>
        <taxon>Actinomycetes</taxon>
        <taxon>Micromonosporales</taxon>
        <taxon>Micromonosporaceae</taxon>
        <taxon>Paractinoplanes</taxon>
    </lineage>
</organism>
<gene>
    <name evidence="1" type="ORF">Adu01nite_15960</name>
</gene>
<accession>A0ABQ3YRS4</accession>
<proteinExistence type="predicted"/>
<name>A0ABQ3YRS4_9ACTN</name>
<comment type="caution">
    <text evidence="1">The sequence shown here is derived from an EMBL/GenBank/DDBJ whole genome shotgun (WGS) entry which is preliminary data.</text>
</comment>
<sequence>MSAPVLAGILAMTGAGDVLRLAFGEAQRRRVALRIVAAGMVADDEPLLTDLVERWVEKFPEVPAGIEFRDSLDPAITLTAATRTCCLAVLNAPDDPRDIAVVRAVQRRAACPLAVV</sequence>
<dbReference type="EMBL" id="BOML01000013">
    <property type="protein sequence ID" value="GIE00246.1"/>
    <property type="molecule type" value="Genomic_DNA"/>
</dbReference>
<reference evidence="1 2" key="1">
    <citation type="submission" date="2021-01" db="EMBL/GenBank/DDBJ databases">
        <title>Whole genome shotgun sequence of Actinoplanes durhamensis NBRC 14914.</title>
        <authorList>
            <person name="Komaki H."/>
            <person name="Tamura T."/>
        </authorList>
    </citation>
    <scope>NUCLEOTIDE SEQUENCE [LARGE SCALE GENOMIC DNA]</scope>
    <source>
        <strain evidence="1 2">NBRC 14914</strain>
    </source>
</reference>
<evidence type="ECO:0000313" key="1">
    <source>
        <dbReference type="EMBL" id="GIE00246.1"/>
    </source>
</evidence>
<dbReference type="Proteomes" id="UP000637628">
    <property type="component" value="Unassembled WGS sequence"/>
</dbReference>
<dbReference type="RefSeq" id="WP_203725875.1">
    <property type="nucleotide sequence ID" value="NZ_BAAATX010000002.1"/>
</dbReference>
<protein>
    <submittedName>
        <fullName evidence="1">Uncharacterized protein</fullName>
    </submittedName>
</protein>